<feature type="region of interest" description="Disordered" evidence="1">
    <location>
        <begin position="447"/>
        <end position="471"/>
    </location>
</feature>
<dbReference type="EMBL" id="HBHY01010989">
    <property type="protein sequence ID" value="CAE0138819.1"/>
    <property type="molecule type" value="Transcribed_RNA"/>
</dbReference>
<feature type="compositionally biased region" description="Basic and acidic residues" evidence="1">
    <location>
        <begin position="447"/>
        <end position="459"/>
    </location>
</feature>
<feature type="compositionally biased region" description="Acidic residues" evidence="1">
    <location>
        <begin position="216"/>
        <end position="257"/>
    </location>
</feature>
<sequence>MRGGALGGLGRGKLLQPPPESSEDEDGEPAGNGWPSSMGMDVDMSPPGGGEGAARAPAARAAPLPVGGMGRHFGGKMLRQASDDEDDDPDGSDLSSGSSGNSENESDDEEEEDVQMPGYPQPAAQVTAVQPNPTLAMQVGGRGRAFPSKMIRPHSDDDGDDDAAEEEGEEQEQAAAATAALSSPPRVRTVGQAPRKQYAGATRSEDFDEMGLLLTDSDEESSDDGGSSEESDEAVTESDEAEGDDSDDDDADRDEDYNTAAHARKAKRAKTDTQHATKKLKRQQAPAAAAARAAPAGSADAAGATKPKKPRTAPQAKAPRAAGPRARQSSPVVVARRRRSDSAPAAEREEVDAFTARVNARTEAKLAALKSRRTGGTPPTATPPSTATPSPGGTSGAGAVGSGYSVAQSIVDELADADEAVRLERVPLPSELKDKADRLFTEARKFKHASDDLSKEAERKRKAPGEGAPARALQVQQDAGCLLLRSCFKFLLATAGFREDARELATRARGYNEGTPQRAQLLDRSRKRDAKATEVASATVALLLAAAERLGKARLPALEVVALAARAGVAQRELISRVITQVSSDSRKAVQARVLEPARMDPRSVAKGLRLGEAELAAKNVKLGEVAHHCRRIHRDSKDAAAACAAWQLLRVATGAFEEERSEEAARVAAAARVLTALGGNLPLEEVGVLGIALIRELRDAKYNEPFSNSVAAAMAARNARSR</sequence>
<feature type="region of interest" description="Disordered" evidence="1">
    <location>
        <begin position="1"/>
        <end position="402"/>
    </location>
</feature>
<feature type="compositionally biased region" description="Low complexity" evidence="1">
    <location>
        <begin position="53"/>
        <end position="66"/>
    </location>
</feature>
<feature type="compositionally biased region" description="Low complexity" evidence="1">
    <location>
        <begin position="312"/>
        <end position="334"/>
    </location>
</feature>
<proteinExistence type="predicted"/>
<evidence type="ECO:0000313" key="2">
    <source>
        <dbReference type="EMBL" id="CAE0138819.1"/>
    </source>
</evidence>
<feature type="compositionally biased region" description="Gly residues" evidence="1">
    <location>
        <begin position="1"/>
        <end position="11"/>
    </location>
</feature>
<feature type="compositionally biased region" description="Low complexity" evidence="1">
    <location>
        <begin position="92"/>
        <end position="103"/>
    </location>
</feature>
<feature type="compositionally biased region" description="Low complexity" evidence="1">
    <location>
        <begin position="374"/>
        <end position="392"/>
    </location>
</feature>
<feature type="compositionally biased region" description="Acidic residues" evidence="1">
    <location>
        <begin position="157"/>
        <end position="172"/>
    </location>
</feature>
<dbReference type="AlphaFoldDB" id="A0A7S3BL83"/>
<feature type="compositionally biased region" description="Acidic residues" evidence="1">
    <location>
        <begin position="104"/>
        <end position="114"/>
    </location>
</feature>
<feature type="compositionally biased region" description="Low complexity" evidence="1">
    <location>
        <begin position="285"/>
        <end position="305"/>
    </location>
</feature>
<evidence type="ECO:0000256" key="1">
    <source>
        <dbReference type="SAM" id="MobiDB-lite"/>
    </source>
</evidence>
<protein>
    <submittedName>
        <fullName evidence="2">Uncharacterized protein</fullName>
    </submittedName>
</protein>
<gene>
    <name evidence="2" type="ORF">PSIN1315_LOCUS7089</name>
</gene>
<accession>A0A7S3BL83</accession>
<name>A0A7S3BL83_9VIRI</name>
<organism evidence="2">
    <name type="scientific">Prasinoderma singulare</name>
    <dbReference type="NCBI Taxonomy" id="676789"/>
    <lineage>
        <taxon>Eukaryota</taxon>
        <taxon>Viridiplantae</taxon>
        <taxon>Prasinodermophyta</taxon>
        <taxon>Prasinodermophyceae</taxon>
        <taxon>Prasinodermales</taxon>
        <taxon>Prasinodermaceae</taxon>
        <taxon>Prasinoderma</taxon>
    </lineage>
</organism>
<reference evidence="2" key="1">
    <citation type="submission" date="2021-01" db="EMBL/GenBank/DDBJ databases">
        <authorList>
            <person name="Corre E."/>
            <person name="Pelletier E."/>
            <person name="Niang G."/>
            <person name="Scheremetjew M."/>
            <person name="Finn R."/>
            <person name="Kale V."/>
            <person name="Holt S."/>
            <person name="Cochrane G."/>
            <person name="Meng A."/>
            <person name="Brown T."/>
            <person name="Cohen L."/>
        </authorList>
    </citation>
    <scope>NUCLEOTIDE SEQUENCE</scope>
    <source>
        <strain evidence="2">RCC927</strain>
    </source>
</reference>